<reference evidence="2 3" key="1">
    <citation type="submission" date="2017-04" db="EMBL/GenBank/DDBJ databases">
        <authorList>
            <person name="Afonso C.L."/>
            <person name="Miller P.J."/>
            <person name="Scott M.A."/>
            <person name="Spackman E."/>
            <person name="Goraichik I."/>
            <person name="Dimitrov K.M."/>
            <person name="Suarez D.L."/>
            <person name="Swayne D.E."/>
        </authorList>
    </citation>
    <scope>NUCLEOTIDE SEQUENCE [LARGE SCALE GENOMIC DNA]</scope>
    <source>
        <strain evidence="2 3">DSM 3385</strain>
    </source>
</reference>
<accession>A0A1W1YNY5</accession>
<dbReference type="EMBL" id="FWXY01000001">
    <property type="protein sequence ID" value="SMC37521.1"/>
    <property type="molecule type" value="Genomic_DNA"/>
</dbReference>
<keyword evidence="1" id="KW-0812">Transmembrane</keyword>
<evidence type="ECO:0000256" key="1">
    <source>
        <dbReference type="SAM" id="Phobius"/>
    </source>
</evidence>
<proteinExistence type="predicted"/>
<protein>
    <submittedName>
        <fullName evidence="2">Uncharacterized protein</fullName>
    </submittedName>
</protein>
<organism evidence="2 3">
    <name type="scientific">Desulfocicer vacuolatum DSM 3385</name>
    <dbReference type="NCBI Taxonomy" id="1121400"/>
    <lineage>
        <taxon>Bacteria</taxon>
        <taxon>Pseudomonadati</taxon>
        <taxon>Thermodesulfobacteriota</taxon>
        <taxon>Desulfobacteria</taxon>
        <taxon>Desulfobacterales</taxon>
        <taxon>Desulfobacteraceae</taxon>
        <taxon>Desulfocicer</taxon>
    </lineage>
</organism>
<sequence length="50" mass="6114">MKGCVMNYEHMVCIDDDIVKVKLVIYPIFLIFSPWAVYRQEKEFRDFRLN</sequence>
<keyword evidence="1" id="KW-0472">Membrane</keyword>
<evidence type="ECO:0000313" key="3">
    <source>
        <dbReference type="Proteomes" id="UP000192418"/>
    </source>
</evidence>
<feature type="transmembrane region" description="Helical" evidence="1">
    <location>
        <begin position="20"/>
        <end position="38"/>
    </location>
</feature>
<dbReference type="Proteomes" id="UP000192418">
    <property type="component" value="Unassembled WGS sequence"/>
</dbReference>
<name>A0A1W1YNY5_9BACT</name>
<keyword evidence="1" id="KW-1133">Transmembrane helix</keyword>
<dbReference type="AlphaFoldDB" id="A0A1W1YNY5"/>
<evidence type="ECO:0000313" key="2">
    <source>
        <dbReference type="EMBL" id="SMC37521.1"/>
    </source>
</evidence>
<gene>
    <name evidence="2" type="ORF">SAMN02746065_101203</name>
</gene>
<keyword evidence="3" id="KW-1185">Reference proteome</keyword>